<protein>
    <submittedName>
        <fullName evidence="2">Uncharacterized protein</fullName>
    </submittedName>
</protein>
<evidence type="ECO:0000313" key="3">
    <source>
        <dbReference type="Proteomes" id="UP000799770"/>
    </source>
</evidence>
<feature type="region of interest" description="Disordered" evidence="1">
    <location>
        <begin position="251"/>
        <end position="274"/>
    </location>
</feature>
<proteinExistence type="predicted"/>
<dbReference type="Proteomes" id="UP000799770">
    <property type="component" value="Unassembled WGS sequence"/>
</dbReference>
<feature type="region of interest" description="Disordered" evidence="1">
    <location>
        <begin position="1"/>
        <end position="44"/>
    </location>
</feature>
<gene>
    <name evidence="2" type="ORF">BDV96DRAFT_668361</name>
</gene>
<sequence>MAKLHIESPITSVKKSNMDTKTFPNAAKKDSTKPILPQKKAKTTPAIVSGEVVSVETNRVDPVVPDLPLPIKKRIRLPTKAVLNRATLPLTPENQAEKPKPLPAKKRKAGSEQAEQPTIAEAPKPTDDAKPTPPISKEPDSIDKMLQKLTTSFLAPNLTKTGARIEIPMDTFWNVPTFGSRANMMAMQTFLQYNCINPNRWKNATGPELQHLCGKVQKKNCAKKKALLDAQNTSTMDEVSMQTLPYKPNVDAKGQPGAHPQKKRKVETAKPVDDSAPKEIIDPVERVRNIRVRLSTDGGDDYTDISSDEEVEIETRHVEKATDLLNFIKQCAELDMQDQNLPNSTGGLKMMRVAIGSGDLLPQHMDIKTQGLVRDVLRNQIDAKALKENGTSKRERKVAGKKARQEWGKLETRVSKLIDGEGVDVRRAAQLVMSSVLGEDASGQVSDDEY</sequence>
<organism evidence="2 3">
    <name type="scientific">Lophiotrema nucula</name>
    <dbReference type="NCBI Taxonomy" id="690887"/>
    <lineage>
        <taxon>Eukaryota</taxon>
        <taxon>Fungi</taxon>
        <taxon>Dikarya</taxon>
        <taxon>Ascomycota</taxon>
        <taxon>Pezizomycotina</taxon>
        <taxon>Dothideomycetes</taxon>
        <taxon>Pleosporomycetidae</taxon>
        <taxon>Pleosporales</taxon>
        <taxon>Lophiotremataceae</taxon>
        <taxon>Lophiotrema</taxon>
    </lineage>
</organism>
<feature type="compositionally biased region" description="Polar residues" evidence="1">
    <location>
        <begin position="9"/>
        <end position="23"/>
    </location>
</feature>
<dbReference type="AlphaFoldDB" id="A0A6A5ZQ74"/>
<dbReference type="EMBL" id="ML977312">
    <property type="protein sequence ID" value="KAF2121619.1"/>
    <property type="molecule type" value="Genomic_DNA"/>
</dbReference>
<feature type="region of interest" description="Disordered" evidence="1">
    <location>
        <begin position="86"/>
        <end position="140"/>
    </location>
</feature>
<name>A0A6A5ZQ74_9PLEO</name>
<reference evidence="2" key="1">
    <citation type="journal article" date="2020" name="Stud. Mycol.">
        <title>101 Dothideomycetes genomes: a test case for predicting lifestyles and emergence of pathogens.</title>
        <authorList>
            <person name="Haridas S."/>
            <person name="Albert R."/>
            <person name="Binder M."/>
            <person name="Bloem J."/>
            <person name="Labutti K."/>
            <person name="Salamov A."/>
            <person name="Andreopoulos B."/>
            <person name="Baker S."/>
            <person name="Barry K."/>
            <person name="Bills G."/>
            <person name="Bluhm B."/>
            <person name="Cannon C."/>
            <person name="Castanera R."/>
            <person name="Culley D."/>
            <person name="Daum C."/>
            <person name="Ezra D."/>
            <person name="Gonzalez J."/>
            <person name="Henrissat B."/>
            <person name="Kuo A."/>
            <person name="Liang C."/>
            <person name="Lipzen A."/>
            <person name="Lutzoni F."/>
            <person name="Magnuson J."/>
            <person name="Mondo S."/>
            <person name="Nolan M."/>
            <person name="Ohm R."/>
            <person name="Pangilinan J."/>
            <person name="Park H.-J."/>
            <person name="Ramirez L."/>
            <person name="Alfaro M."/>
            <person name="Sun H."/>
            <person name="Tritt A."/>
            <person name="Yoshinaga Y."/>
            <person name="Zwiers L.-H."/>
            <person name="Turgeon B."/>
            <person name="Goodwin S."/>
            <person name="Spatafora J."/>
            <person name="Crous P."/>
            <person name="Grigoriev I."/>
        </authorList>
    </citation>
    <scope>NUCLEOTIDE SEQUENCE</scope>
    <source>
        <strain evidence="2">CBS 627.86</strain>
    </source>
</reference>
<accession>A0A6A5ZQ74</accession>
<evidence type="ECO:0000256" key="1">
    <source>
        <dbReference type="SAM" id="MobiDB-lite"/>
    </source>
</evidence>
<keyword evidence="3" id="KW-1185">Reference proteome</keyword>
<evidence type="ECO:0000313" key="2">
    <source>
        <dbReference type="EMBL" id="KAF2121619.1"/>
    </source>
</evidence>